<evidence type="ECO:0000256" key="9">
    <source>
        <dbReference type="SAM" id="Phobius"/>
    </source>
</evidence>
<keyword evidence="3" id="KW-1003">Cell membrane</keyword>
<dbReference type="PANTHER" id="PTHR30574">
    <property type="entry name" value="INNER MEMBRANE PROTEIN YEDE"/>
    <property type="match status" value="1"/>
</dbReference>
<feature type="transmembrane region" description="Helical" evidence="9">
    <location>
        <begin position="133"/>
        <end position="153"/>
    </location>
</feature>
<evidence type="ECO:0000256" key="6">
    <source>
        <dbReference type="ARBA" id="ARBA00022989"/>
    </source>
</evidence>
<dbReference type="GO" id="GO:0005886">
    <property type="term" value="C:plasma membrane"/>
    <property type="evidence" value="ECO:0007669"/>
    <property type="project" value="UniProtKB-SubCell"/>
</dbReference>
<protein>
    <submittedName>
        <fullName evidence="10">Uncharacterized protein</fullName>
    </submittedName>
</protein>
<name>A0A6J4VAL1_9BACT</name>
<evidence type="ECO:0000256" key="4">
    <source>
        <dbReference type="ARBA" id="ARBA00022519"/>
    </source>
</evidence>
<evidence type="ECO:0000256" key="7">
    <source>
        <dbReference type="ARBA" id="ARBA00023136"/>
    </source>
</evidence>
<comment type="similarity">
    <text evidence="8">Belongs to the TsuA/YedE (TC 9.B.102) family.</text>
</comment>
<sequence length="158" mass="15728">MVDLLPERLPWFVAGPALGLLVVGLYAVANRPIGSLGAYIQTLGMVRGGRVNEPWRVWFFGGVVAGGGLAALLRGDVAFGLGYGALGEALPLPLLVAVLLAGGALMGYGARWAGGGTTGHGLCGVSVLSPGSVAATGTFMVTAVVVTAVLRIVSGGAL</sequence>
<evidence type="ECO:0000256" key="1">
    <source>
        <dbReference type="ARBA" id="ARBA00004429"/>
    </source>
</evidence>
<gene>
    <name evidence="10" type="ORF">AVDCRST_MAG19-3095</name>
</gene>
<dbReference type="EMBL" id="CADCWL010000159">
    <property type="protein sequence ID" value="CAA9573793.1"/>
    <property type="molecule type" value="Genomic_DNA"/>
</dbReference>
<dbReference type="InterPro" id="IPR007272">
    <property type="entry name" value="Sulf_transp_TsuA/YedE"/>
</dbReference>
<feature type="transmembrane region" description="Helical" evidence="9">
    <location>
        <begin position="9"/>
        <end position="29"/>
    </location>
</feature>
<feature type="transmembrane region" description="Helical" evidence="9">
    <location>
        <begin position="94"/>
        <end position="113"/>
    </location>
</feature>
<evidence type="ECO:0000256" key="5">
    <source>
        <dbReference type="ARBA" id="ARBA00022692"/>
    </source>
</evidence>
<reference evidence="10" key="1">
    <citation type="submission" date="2020-02" db="EMBL/GenBank/DDBJ databases">
        <authorList>
            <person name="Meier V. D."/>
        </authorList>
    </citation>
    <scope>NUCLEOTIDE SEQUENCE</scope>
    <source>
        <strain evidence="10">AVDCRST_MAG19</strain>
    </source>
</reference>
<dbReference type="AlphaFoldDB" id="A0A6J4VAL1"/>
<accession>A0A6J4VAL1</accession>
<evidence type="ECO:0000256" key="8">
    <source>
        <dbReference type="ARBA" id="ARBA00035655"/>
    </source>
</evidence>
<keyword evidence="4" id="KW-0997">Cell inner membrane</keyword>
<evidence type="ECO:0000313" key="10">
    <source>
        <dbReference type="EMBL" id="CAA9573793.1"/>
    </source>
</evidence>
<keyword evidence="2" id="KW-0813">Transport</keyword>
<evidence type="ECO:0000256" key="3">
    <source>
        <dbReference type="ARBA" id="ARBA00022475"/>
    </source>
</evidence>
<keyword evidence="6 9" id="KW-1133">Transmembrane helix</keyword>
<comment type="subcellular location">
    <subcellularLocation>
        <location evidence="1">Cell inner membrane</location>
        <topology evidence="1">Multi-pass membrane protein</topology>
    </subcellularLocation>
</comment>
<evidence type="ECO:0000256" key="2">
    <source>
        <dbReference type="ARBA" id="ARBA00022448"/>
    </source>
</evidence>
<keyword evidence="5 9" id="KW-0812">Transmembrane</keyword>
<proteinExistence type="inferred from homology"/>
<organism evidence="10">
    <name type="scientific">uncultured Thermomicrobiales bacterium</name>
    <dbReference type="NCBI Taxonomy" id="1645740"/>
    <lineage>
        <taxon>Bacteria</taxon>
        <taxon>Pseudomonadati</taxon>
        <taxon>Thermomicrobiota</taxon>
        <taxon>Thermomicrobia</taxon>
        <taxon>Thermomicrobiales</taxon>
        <taxon>environmental samples</taxon>
    </lineage>
</organism>
<dbReference type="PANTHER" id="PTHR30574:SF1">
    <property type="entry name" value="SULPHUR TRANSPORT DOMAIN-CONTAINING PROTEIN"/>
    <property type="match status" value="1"/>
</dbReference>
<dbReference type="Pfam" id="PF04143">
    <property type="entry name" value="Sulf_transp"/>
    <property type="match status" value="1"/>
</dbReference>
<keyword evidence="7 9" id="KW-0472">Membrane</keyword>
<feature type="transmembrane region" description="Helical" evidence="9">
    <location>
        <begin position="55"/>
        <end position="73"/>
    </location>
</feature>